<evidence type="ECO:0000313" key="2">
    <source>
        <dbReference type="Proteomes" id="UP000050509"/>
    </source>
</evidence>
<dbReference type="Pfam" id="PF13424">
    <property type="entry name" value="TPR_12"/>
    <property type="match status" value="2"/>
</dbReference>
<gene>
    <name evidence="1" type="ORF">SE17_42665</name>
</gene>
<dbReference type="InterPro" id="IPR011990">
    <property type="entry name" value="TPR-like_helical_dom_sf"/>
</dbReference>
<dbReference type="Proteomes" id="UP000050509">
    <property type="component" value="Unassembled WGS sequence"/>
</dbReference>
<dbReference type="AlphaFoldDB" id="A0A0N8PQI3"/>
<accession>A0A0N8PQI3</accession>
<name>A0A0N8PQI3_9CHLR</name>
<evidence type="ECO:0000313" key="1">
    <source>
        <dbReference type="EMBL" id="KPV47205.1"/>
    </source>
</evidence>
<feature type="non-terminal residue" evidence="1">
    <location>
        <position position="199"/>
    </location>
</feature>
<dbReference type="SMART" id="SM00028">
    <property type="entry name" value="TPR"/>
    <property type="match status" value="3"/>
</dbReference>
<dbReference type="Gene3D" id="1.25.40.10">
    <property type="entry name" value="Tetratricopeptide repeat domain"/>
    <property type="match status" value="1"/>
</dbReference>
<proteinExistence type="predicted"/>
<dbReference type="InterPro" id="IPR019734">
    <property type="entry name" value="TPR_rpt"/>
</dbReference>
<dbReference type="EMBL" id="LJCR01003442">
    <property type="protein sequence ID" value="KPV47205.1"/>
    <property type="molecule type" value="Genomic_DNA"/>
</dbReference>
<sequence>LEQEVTNLRAAIEWCAEAEPARGLRLLAGLRQFWFLRGYLSEARAWLAALLADERAHAAEAYIRAQALVTAGLLAFHQGDLEAARKHSEAALALSRATSDTRAEVDALFNLGGVAFYQNDYAAAGTRFIDCLERYRALGALPEMALALKNLGLVAKDQGQYVLAITYFSESLTLAQQLGDRRGVAQGLFNLGVVAYWQS</sequence>
<protein>
    <submittedName>
        <fullName evidence="1">Uncharacterized protein</fullName>
    </submittedName>
</protein>
<reference evidence="1 2" key="1">
    <citation type="submission" date="2015-09" db="EMBL/GenBank/DDBJ databases">
        <title>Draft genome sequence of Kouleothrix aurantiaca JCM 19913.</title>
        <authorList>
            <person name="Hemp J."/>
        </authorList>
    </citation>
    <scope>NUCLEOTIDE SEQUENCE [LARGE SCALE GENOMIC DNA]</scope>
    <source>
        <strain evidence="1 2">COM-B</strain>
    </source>
</reference>
<organism evidence="1 2">
    <name type="scientific">Kouleothrix aurantiaca</name>
    <dbReference type="NCBI Taxonomy" id="186479"/>
    <lineage>
        <taxon>Bacteria</taxon>
        <taxon>Bacillati</taxon>
        <taxon>Chloroflexota</taxon>
        <taxon>Chloroflexia</taxon>
        <taxon>Chloroflexales</taxon>
        <taxon>Roseiflexineae</taxon>
        <taxon>Roseiflexaceae</taxon>
        <taxon>Kouleothrix</taxon>
    </lineage>
</organism>
<comment type="caution">
    <text evidence="1">The sequence shown here is derived from an EMBL/GenBank/DDBJ whole genome shotgun (WGS) entry which is preliminary data.</text>
</comment>
<dbReference type="SUPFAM" id="SSF48452">
    <property type="entry name" value="TPR-like"/>
    <property type="match status" value="1"/>
</dbReference>
<keyword evidence="2" id="KW-1185">Reference proteome</keyword>
<dbReference type="PANTHER" id="PTHR47691:SF3">
    <property type="entry name" value="HTH-TYPE TRANSCRIPTIONAL REGULATOR RV0890C-RELATED"/>
    <property type="match status" value="1"/>
</dbReference>
<feature type="non-terminal residue" evidence="1">
    <location>
        <position position="1"/>
    </location>
</feature>
<dbReference type="PANTHER" id="PTHR47691">
    <property type="entry name" value="REGULATOR-RELATED"/>
    <property type="match status" value="1"/>
</dbReference>